<feature type="transmembrane region" description="Helical" evidence="1">
    <location>
        <begin position="144"/>
        <end position="161"/>
    </location>
</feature>
<keyword evidence="1" id="KW-0472">Membrane</keyword>
<dbReference type="Pfam" id="PF19656">
    <property type="entry name" value="DUF6159"/>
    <property type="match status" value="1"/>
</dbReference>
<dbReference type="Proteomes" id="UP001500037">
    <property type="component" value="Unassembled WGS sequence"/>
</dbReference>
<keyword evidence="1" id="KW-1133">Transmembrane helix</keyword>
<evidence type="ECO:0000313" key="2">
    <source>
        <dbReference type="EMBL" id="GAA1228663.1"/>
    </source>
</evidence>
<dbReference type="InterPro" id="IPR046157">
    <property type="entry name" value="DUF6159"/>
</dbReference>
<organism evidence="2 3">
    <name type="scientific">Kitasatospora nipponensis</name>
    <dbReference type="NCBI Taxonomy" id="258049"/>
    <lineage>
        <taxon>Bacteria</taxon>
        <taxon>Bacillati</taxon>
        <taxon>Actinomycetota</taxon>
        <taxon>Actinomycetes</taxon>
        <taxon>Kitasatosporales</taxon>
        <taxon>Streptomycetaceae</taxon>
        <taxon>Kitasatospora</taxon>
    </lineage>
</organism>
<feature type="transmembrane region" description="Helical" evidence="1">
    <location>
        <begin position="182"/>
        <end position="202"/>
    </location>
</feature>
<dbReference type="RefSeq" id="WP_344440810.1">
    <property type="nucleotide sequence ID" value="NZ_BAAALF010000022.1"/>
</dbReference>
<feature type="transmembrane region" description="Helical" evidence="1">
    <location>
        <begin position="103"/>
        <end position="124"/>
    </location>
</feature>
<comment type="caution">
    <text evidence="2">The sequence shown here is derived from an EMBL/GenBank/DDBJ whole genome shotgun (WGS) entry which is preliminary data.</text>
</comment>
<sequence>MSTVQPVRASFGVLRQNRRLLVFPLVTAAALALTTAGVAVPLYLLHGSGPSPSASEAVAMGVSYLALGFVVTCCNAAMICAVHDVLRGEPVRFGASCRRAMRYWRALLIWSLLSTTVLLLVRQLERLPVVGPVLRELFSAGWELATYLALPAMMVDGLGVLEATRRSARLVRETFTRQVFGSLWIALPLVVSVIAGFIAFMIGVESDDARGALAGGLVALLLLMSAVLVGTTVSGIFRTMLYRDSSSAASRQPAH</sequence>
<name>A0ABN1W0F5_9ACTN</name>
<reference evidence="2 3" key="1">
    <citation type="journal article" date="2019" name="Int. J. Syst. Evol. Microbiol.">
        <title>The Global Catalogue of Microorganisms (GCM) 10K type strain sequencing project: providing services to taxonomists for standard genome sequencing and annotation.</title>
        <authorList>
            <consortium name="The Broad Institute Genomics Platform"/>
            <consortium name="The Broad Institute Genome Sequencing Center for Infectious Disease"/>
            <person name="Wu L."/>
            <person name="Ma J."/>
        </authorList>
    </citation>
    <scope>NUCLEOTIDE SEQUENCE [LARGE SCALE GENOMIC DNA]</scope>
    <source>
        <strain evidence="2 3">JCM 13004</strain>
    </source>
</reference>
<feature type="transmembrane region" description="Helical" evidence="1">
    <location>
        <begin position="214"/>
        <end position="237"/>
    </location>
</feature>
<dbReference type="EMBL" id="BAAALF010000022">
    <property type="protein sequence ID" value="GAA1228663.1"/>
    <property type="molecule type" value="Genomic_DNA"/>
</dbReference>
<evidence type="ECO:0000256" key="1">
    <source>
        <dbReference type="SAM" id="Phobius"/>
    </source>
</evidence>
<gene>
    <name evidence="2" type="ORF">GCM10009665_18890</name>
</gene>
<keyword evidence="1" id="KW-0812">Transmembrane</keyword>
<evidence type="ECO:0000313" key="3">
    <source>
        <dbReference type="Proteomes" id="UP001500037"/>
    </source>
</evidence>
<keyword evidence="3" id="KW-1185">Reference proteome</keyword>
<feature type="transmembrane region" description="Helical" evidence="1">
    <location>
        <begin position="20"/>
        <end position="45"/>
    </location>
</feature>
<protein>
    <submittedName>
        <fullName evidence="2">Uncharacterized protein</fullName>
    </submittedName>
</protein>
<accession>A0ABN1W0F5</accession>
<proteinExistence type="predicted"/>
<feature type="transmembrane region" description="Helical" evidence="1">
    <location>
        <begin position="57"/>
        <end position="82"/>
    </location>
</feature>